<feature type="transmembrane region" description="Helical" evidence="8">
    <location>
        <begin position="149"/>
        <end position="167"/>
    </location>
</feature>
<feature type="transmembrane region" description="Helical" evidence="8">
    <location>
        <begin position="115"/>
        <end position="137"/>
    </location>
</feature>
<name>A0A0A8L2Z2_9SACH</name>
<feature type="transmembrane region" description="Helical" evidence="8">
    <location>
        <begin position="173"/>
        <end position="193"/>
    </location>
</feature>
<feature type="transmembrane region" description="Helical" evidence="8">
    <location>
        <begin position="298"/>
        <end position="318"/>
    </location>
</feature>
<comment type="caution">
    <text evidence="10">The sequence shown here is derived from an EMBL/GenBank/DDBJ whole genome shotgun (WGS) entry which is preliminary data.</text>
</comment>
<dbReference type="GO" id="GO:0015343">
    <property type="term" value="F:siderophore-iron transmembrane transporter activity"/>
    <property type="evidence" value="ECO:0007669"/>
    <property type="project" value="TreeGrafter"/>
</dbReference>
<evidence type="ECO:0000256" key="5">
    <source>
        <dbReference type="ARBA" id="ARBA00022989"/>
    </source>
</evidence>
<feature type="transmembrane region" description="Helical" evidence="8">
    <location>
        <begin position="573"/>
        <end position="590"/>
    </location>
</feature>
<sequence length="639" mass="71756">MVYLDKDDNKNRDIQIRSSKFDQNDDQLPNTKKEDLTFADEDGKEVLLDEYGVPDKLRANRSLVIRKMEIMKKQCNSAFAICVFLFTAFLAGVGTDLNSQLRSNYTTYATNSYRTHSLLSTIGVVSSIISAGALTVYARLSDVFGRIRLYLSAMLFFIIGTIIQSQATNVQKYAAGTIFYSLGTAGIQVMMFIILSDFSSLKWRLFFTFAPTWPSLFLPWITGSIVSRLNPVERWSWGIGMWAFIYPLSSVPFVAYLLLVRYKASKTEEWKVLSLEKTYYQTNGIVQTLVQLFWKIDVIGLFLFVAFLGCILVPLTLAGGVSSKWNTGNILGPFILGFFLVPLFIFWETKYARLPIAPFKMLKDRGIWSAMIISMLAKTVYYLAAGYLLTILMVAVNQSSGEAAVIMNVWTVAGCGFSPFFAYFVSRVRRLKPFITIGCGFWMASMALLYHYRSGEHSKSGIIAAMVLWGLGSTMITRTTVISSQSITSHENMATITAIMLAISRIGSGIGSAVSGAIWTQTLYEKLVETIGDPSIAKRVYQSPLSAIKLYAWGTPTRDDIVEAYRHVQRYEVIVAMILIVPLFIASLCLRDPKLTDEVAHTNIKDGDFVAVDGNDNIGNWFRDKWENVKLRRKSYSSE</sequence>
<evidence type="ECO:0000256" key="2">
    <source>
        <dbReference type="ARBA" id="ARBA00008335"/>
    </source>
</evidence>
<evidence type="ECO:0000256" key="7">
    <source>
        <dbReference type="ARBA" id="ARBA00023136"/>
    </source>
</evidence>
<evidence type="ECO:0000256" key="4">
    <source>
        <dbReference type="ARBA" id="ARBA00022692"/>
    </source>
</evidence>
<dbReference type="GO" id="GO:0005886">
    <property type="term" value="C:plasma membrane"/>
    <property type="evidence" value="ECO:0007669"/>
    <property type="project" value="TreeGrafter"/>
</dbReference>
<dbReference type="InterPro" id="IPR020846">
    <property type="entry name" value="MFS_dom"/>
</dbReference>
<dbReference type="GO" id="GO:0005774">
    <property type="term" value="C:vacuolar membrane"/>
    <property type="evidence" value="ECO:0007669"/>
    <property type="project" value="TreeGrafter"/>
</dbReference>
<evidence type="ECO:0000313" key="11">
    <source>
        <dbReference type="Proteomes" id="UP000031516"/>
    </source>
</evidence>
<feature type="transmembrane region" description="Helical" evidence="8">
    <location>
        <begin position="405"/>
        <end position="426"/>
    </location>
</feature>
<gene>
    <name evidence="10" type="ORF">KLDO_g1711</name>
</gene>
<dbReference type="PANTHER" id="PTHR23501">
    <property type="entry name" value="MAJOR FACILITATOR SUPERFAMILY"/>
    <property type="match status" value="1"/>
</dbReference>
<feature type="transmembrane region" description="Helical" evidence="8">
    <location>
        <begin position="239"/>
        <end position="259"/>
    </location>
</feature>
<dbReference type="Pfam" id="PF07690">
    <property type="entry name" value="MFS_1"/>
    <property type="match status" value="1"/>
</dbReference>
<keyword evidence="3" id="KW-0813">Transport</keyword>
<feature type="transmembrane region" description="Helical" evidence="8">
    <location>
        <begin position="367"/>
        <end position="393"/>
    </location>
</feature>
<keyword evidence="6" id="KW-0406">Ion transport</keyword>
<feature type="transmembrane region" description="Helical" evidence="8">
    <location>
        <begin position="330"/>
        <end position="347"/>
    </location>
</feature>
<dbReference type="SUPFAM" id="SSF103473">
    <property type="entry name" value="MFS general substrate transporter"/>
    <property type="match status" value="1"/>
</dbReference>
<feature type="transmembrane region" description="Helical" evidence="8">
    <location>
        <begin position="462"/>
        <end position="481"/>
    </location>
</feature>
<feature type="transmembrane region" description="Helical" evidence="8">
    <location>
        <begin position="433"/>
        <end position="450"/>
    </location>
</feature>
<evidence type="ECO:0000256" key="3">
    <source>
        <dbReference type="ARBA" id="ARBA00022448"/>
    </source>
</evidence>
<dbReference type="EMBL" id="CCBQ010000025">
    <property type="protein sequence ID" value="CDO93413.1"/>
    <property type="molecule type" value="Genomic_DNA"/>
</dbReference>
<dbReference type="AlphaFoldDB" id="A0A0A8L2Z2"/>
<evidence type="ECO:0000256" key="8">
    <source>
        <dbReference type="SAM" id="Phobius"/>
    </source>
</evidence>
<dbReference type="FunFam" id="1.20.1250.20:FF:000197">
    <property type="entry name" value="Siderophore iron transporter 1"/>
    <property type="match status" value="1"/>
</dbReference>
<comment type="similarity">
    <text evidence="2">Belongs to the major facilitator superfamily.</text>
</comment>
<feature type="transmembrane region" description="Helical" evidence="8">
    <location>
        <begin position="75"/>
        <end position="95"/>
    </location>
</feature>
<dbReference type="InterPro" id="IPR036259">
    <property type="entry name" value="MFS_trans_sf"/>
</dbReference>
<comment type="subcellular location">
    <subcellularLocation>
        <location evidence="1">Endomembrane system</location>
        <topology evidence="1">Multi-pass membrane protein</topology>
    </subcellularLocation>
</comment>
<organism evidence="10 11">
    <name type="scientific">Kluyveromyces dobzhanskii CBS 2104</name>
    <dbReference type="NCBI Taxonomy" id="1427455"/>
    <lineage>
        <taxon>Eukaryota</taxon>
        <taxon>Fungi</taxon>
        <taxon>Dikarya</taxon>
        <taxon>Ascomycota</taxon>
        <taxon>Saccharomycotina</taxon>
        <taxon>Saccharomycetes</taxon>
        <taxon>Saccharomycetales</taxon>
        <taxon>Saccharomycetaceae</taxon>
        <taxon>Kluyveromyces</taxon>
    </lineage>
</organism>
<proteinExistence type="inferred from homology"/>
<feature type="transmembrane region" description="Helical" evidence="8">
    <location>
        <begin position="205"/>
        <end position="227"/>
    </location>
</feature>
<dbReference type="InterPro" id="IPR011701">
    <property type="entry name" value="MFS"/>
</dbReference>
<evidence type="ECO:0000256" key="1">
    <source>
        <dbReference type="ARBA" id="ARBA00004127"/>
    </source>
</evidence>
<protein>
    <submittedName>
        <fullName evidence="10">WGS project CCBQ000000000 data, contig 00098</fullName>
    </submittedName>
</protein>
<dbReference type="PANTHER" id="PTHR23501:SF92">
    <property type="entry name" value="GLUTATHIONE EXCHANGER 1-RELATED"/>
    <property type="match status" value="1"/>
</dbReference>
<feature type="transmembrane region" description="Helical" evidence="8">
    <location>
        <begin position="493"/>
        <end position="519"/>
    </location>
</feature>
<accession>A0A0A8L2Z2</accession>
<keyword evidence="5 8" id="KW-1133">Transmembrane helix</keyword>
<dbReference type="GO" id="GO:0005768">
    <property type="term" value="C:endosome"/>
    <property type="evidence" value="ECO:0007669"/>
    <property type="project" value="TreeGrafter"/>
</dbReference>
<keyword evidence="11" id="KW-1185">Reference proteome</keyword>
<feature type="domain" description="Major facilitator superfamily (MFS) profile" evidence="9">
    <location>
        <begin position="80"/>
        <end position="594"/>
    </location>
</feature>
<evidence type="ECO:0000259" key="9">
    <source>
        <dbReference type="PROSITE" id="PS50850"/>
    </source>
</evidence>
<dbReference type="Proteomes" id="UP000031516">
    <property type="component" value="Unassembled WGS sequence"/>
</dbReference>
<keyword evidence="7 8" id="KW-0472">Membrane</keyword>
<evidence type="ECO:0000313" key="10">
    <source>
        <dbReference type="EMBL" id="CDO93413.1"/>
    </source>
</evidence>
<dbReference type="OrthoDB" id="2241241at2759"/>
<reference evidence="10 11" key="1">
    <citation type="submission" date="2014-03" db="EMBL/GenBank/DDBJ databases">
        <title>The genome of Kluyveromyces dobzhanskii.</title>
        <authorList>
            <person name="Nystedt B."/>
            <person name="Astrom S."/>
        </authorList>
    </citation>
    <scope>NUCLEOTIDE SEQUENCE [LARGE SCALE GENOMIC DNA]</scope>
    <source>
        <strain evidence="10 11">CBS 2104</strain>
    </source>
</reference>
<evidence type="ECO:0000256" key="6">
    <source>
        <dbReference type="ARBA" id="ARBA00023065"/>
    </source>
</evidence>
<dbReference type="Gene3D" id="1.20.1250.20">
    <property type="entry name" value="MFS general substrate transporter like domains"/>
    <property type="match status" value="2"/>
</dbReference>
<dbReference type="PROSITE" id="PS50850">
    <property type="entry name" value="MFS"/>
    <property type="match status" value="1"/>
</dbReference>
<keyword evidence="4 8" id="KW-0812">Transmembrane</keyword>